<keyword evidence="3" id="KW-1133">Transmembrane helix</keyword>
<dbReference type="SUPFAM" id="SSF48371">
    <property type="entry name" value="ARM repeat"/>
    <property type="match status" value="1"/>
</dbReference>
<dbReference type="InterPro" id="IPR016024">
    <property type="entry name" value="ARM-type_fold"/>
</dbReference>
<dbReference type="PANTHER" id="PTHR10943">
    <property type="entry name" value="26S PROTEASOME NON-ATPASE REGULATORY SUBUNIT"/>
    <property type="match status" value="1"/>
</dbReference>
<dbReference type="EMBL" id="UZAN01070837">
    <property type="protein sequence ID" value="VDP94988.1"/>
    <property type="molecule type" value="Genomic_DNA"/>
</dbReference>
<reference evidence="4 5" key="2">
    <citation type="submission" date="2018-11" db="EMBL/GenBank/DDBJ databases">
        <authorList>
            <consortium name="Pathogen Informatics"/>
        </authorList>
    </citation>
    <scope>NUCLEOTIDE SEQUENCE [LARGE SCALE GENOMIC DNA]</scope>
    <source>
        <strain evidence="4 5">Egypt</strain>
    </source>
</reference>
<dbReference type="PANTHER" id="PTHR10943:SF2">
    <property type="entry name" value="26S PROTEASOME NON-ATPASE REGULATORY SUBUNIT 1"/>
    <property type="match status" value="1"/>
</dbReference>
<accession>A0A183BEP8</accession>
<sequence>MSLVAISEVLFTVLLCTSVMIILILILTYSRTPEQVPALVSLLAESYHPHLRFGAAMAIGVACAGTASKEALTLLETLYEGTVPFVRQGALIATAMVLMQQNGVTCLKVQIGCGIECSFLLAHSYSRKQYFTSDGDCLVYPIPVFHRCQALLISGVRFSLFGRW</sequence>
<gene>
    <name evidence="4" type="ORF">ECPE_LOCUS17683</name>
</gene>
<keyword evidence="1" id="KW-0677">Repeat</keyword>
<reference evidence="6" key="1">
    <citation type="submission" date="2016-06" db="UniProtKB">
        <authorList>
            <consortium name="WormBaseParasite"/>
        </authorList>
    </citation>
    <scope>IDENTIFICATION</scope>
</reference>
<evidence type="ECO:0000313" key="4">
    <source>
        <dbReference type="EMBL" id="VDP94988.1"/>
    </source>
</evidence>
<keyword evidence="3" id="KW-0812">Transmembrane</keyword>
<dbReference type="AlphaFoldDB" id="A0A183BEP8"/>
<protein>
    <submittedName>
        <fullName evidence="6">26S proteasome non-ATPase regulatory subunit 2</fullName>
    </submittedName>
</protein>
<organism evidence="6">
    <name type="scientific">Echinostoma caproni</name>
    <dbReference type="NCBI Taxonomy" id="27848"/>
    <lineage>
        <taxon>Eukaryota</taxon>
        <taxon>Metazoa</taxon>
        <taxon>Spiralia</taxon>
        <taxon>Lophotrochozoa</taxon>
        <taxon>Platyhelminthes</taxon>
        <taxon>Trematoda</taxon>
        <taxon>Digenea</taxon>
        <taxon>Plagiorchiida</taxon>
        <taxon>Echinostomata</taxon>
        <taxon>Echinostomatoidea</taxon>
        <taxon>Echinostomatidae</taxon>
        <taxon>Echinostoma</taxon>
    </lineage>
</organism>
<dbReference type="Pfam" id="PF13646">
    <property type="entry name" value="HEAT_2"/>
    <property type="match status" value="1"/>
</dbReference>
<evidence type="ECO:0000256" key="1">
    <source>
        <dbReference type="ARBA" id="ARBA00022737"/>
    </source>
</evidence>
<evidence type="ECO:0000256" key="2">
    <source>
        <dbReference type="ARBA" id="ARBA00022942"/>
    </source>
</evidence>
<name>A0A183BEP8_9TREM</name>
<keyword evidence="2" id="KW-0647">Proteasome</keyword>
<evidence type="ECO:0000313" key="5">
    <source>
        <dbReference type="Proteomes" id="UP000272942"/>
    </source>
</evidence>
<dbReference type="InterPro" id="IPR011989">
    <property type="entry name" value="ARM-like"/>
</dbReference>
<dbReference type="GO" id="GO:0008540">
    <property type="term" value="C:proteasome regulatory particle, base subcomplex"/>
    <property type="evidence" value="ECO:0007669"/>
    <property type="project" value="TreeGrafter"/>
</dbReference>
<keyword evidence="5" id="KW-1185">Reference proteome</keyword>
<dbReference type="OrthoDB" id="261572at2759"/>
<dbReference type="GO" id="GO:0005634">
    <property type="term" value="C:nucleus"/>
    <property type="evidence" value="ECO:0007669"/>
    <property type="project" value="TreeGrafter"/>
</dbReference>
<keyword evidence="3" id="KW-0472">Membrane</keyword>
<evidence type="ECO:0000256" key="3">
    <source>
        <dbReference type="SAM" id="Phobius"/>
    </source>
</evidence>
<dbReference type="GO" id="GO:0034515">
    <property type="term" value="C:proteasome storage granule"/>
    <property type="evidence" value="ECO:0007669"/>
    <property type="project" value="TreeGrafter"/>
</dbReference>
<dbReference type="Proteomes" id="UP000272942">
    <property type="component" value="Unassembled WGS sequence"/>
</dbReference>
<dbReference type="WBParaSite" id="ECPE_0001772801-mRNA-1">
    <property type="protein sequence ID" value="ECPE_0001772801-mRNA-1"/>
    <property type="gene ID" value="ECPE_0001772801"/>
</dbReference>
<evidence type="ECO:0000313" key="6">
    <source>
        <dbReference type="WBParaSite" id="ECPE_0001772801-mRNA-1"/>
    </source>
</evidence>
<dbReference type="Gene3D" id="1.25.10.10">
    <property type="entry name" value="Leucine-rich Repeat Variant"/>
    <property type="match status" value="1"/>
</dbReference>
<dbReference type="GO" id="GO:0043161">
    <property type="term" value="P:proteasome-mediated ubiquitin-dependent protein catabolic process"/>
    <property type="evidence" value="ECO:0007669"/>
    <property type="project" value="TreeGrafter"/>
</dbReference>
<proteinExistence type="predicted"/>
<feature type="transmembrane region" description="Helical" evidence="3">
    <location>
        <begin position="6"/>
        <end position="29"/>
    </location>
</feature>